<accession>X6LDF1</accession>
<evidence type="ECO:0000256" key="1">
    <source>
        <dbReference type="SAM" id="SignalP"/>
    </source>
</evidence>
<keyword evidence="3" id="KW-1185">Reference proteome</keyword>
<dbReference type="Proteomes" id="UP000023152">
    <property type="component" value="Unassembled WGS sequence"/>
</dbReference>
<dbReference type="SUPFAM" id="SSF117281">
    <property type="entry name" value="Kelch motif"/>
    <property type="match status" value="1"/>
</dbReference>
<gene>
    <name evidence="2" type="ORF">RFI_37884</name>
</gene>
<dbReference type="AlphaFoldDB" id="X6LDF1"/>
<protein>
    <submittedName>
        <fullName evidence="2">Uncharacterized protein</fullName>
    </submittedName>
</protein>
<sequence>VNVILATALPFLLASFVFPQCVVYEDEILVCGGLCQREYYSYNLIKDQYKKISDFPFILQQHCVVNCGKEDDQVKLLSISSLPNHILITHYKSNKKKNNNLLFITTVNEIGVIDLHTNEYIDVINNKCSNLSLSYHLMPKTKQNHVLINQFLLFSQGCISSITYHENTKEFTQCIWNVLIYDLLHYGVVCLNDAIVILRGTNKLYKRKNTIKMYDTQNGTLLDSQLGLPFRIYKNDTSLHIIGGSGNFNATTKHYVVWTKRIYRRSVSVFFLSLFIVSMSTL</sequence>
<name>X6LDF1_RETFI</name>
<organism evidence="2 3">
    <name type="scientific">Reticulomyxa filosa</name>
    <dbReference type="NCBI Taxonomy" id="46433"/>
    <lineage>
        <taxon>Eukaryota</taxon>
        <taxon>Sar</taxon>
        <taxon>Rhizaria</taxon>
        <taxon>Retaria</taxon>
        <taxon>Foraminifera</taxon>
        <taxon>Monothalamids</taxon>
        <taxon>Reticulomyxidae</taxon>
        <taxon>Reticulomyxa</taxon>
    </lineage>
</organism>
<dbReference type="Gene3D" id="2.120.10.80">
    <property type="entry name" value="Kelch-type beta propeller"/>
    <property type="match status" value="1"/>
</dbReference>
<evidence type="ECO:0000313" key="2">
    <source>
        <dbReference type="EMBL" id="ETN99583.1"/>
    </source>
</evidence>
<evidence type="ECO:0000313" key="3">
    <source>
        <dbReference type="Proteomes" id="UP000023152"/>
    </source>
</evidence>
<reference evidence="2 3" key="1">
    <citation type="journal article" date="2013" name="Curr. Biol.">
        <title>The Genome of the Foraminiferan Reticulomyxa filosa.</title>
        <authorList>
            <person name="Glockner G."/>
            <person name="Hulsmann N."/>
            <person name="Schleicher M."/>
            <person name="Noegel A.A."/>
            <person name="Eichinger L."/>
            <person name="Gallinger C."/>
            <person name="Pawlowski J."/>
            <person name="Sierra R."/>
            <person name="Euteneuer U."/>
            <person name="Pillet L."/>
            <person name="Moustafa A."/>
            <person name="Platzer M."/>
            <person name="Groth M."/>
            <person name="Szafranski K."/>
            <person name="Schliwa M."/>
        </authorList>
    </citation>
    <scope>NUCLEOTIDE SEQUENCE [LARGE SCALE GENOMIC DNA]</scope>
</reference>
<keyword evidence="1" id="KW-0732">Signal</keyword>
<feature type="non-terminal residue" evidence="2">
    <location>
        <position position="1"/>
    </location>
</feature>
<proteinExistence type="predicted"/>
<dbReference type="EMBL" id="ASPP01043525">
    <property type="protein sequence ID" value="ETN99583.1"/>
    <property type="molecule type" value="Genomic_DNA"/>
</dbReference>
<comment type="caution">
    <text evidence="2">The sequence shown here is derived from an EMBL/GenBank/DDBJ whole genome shotgun (WGS) entry which is preliminary data.</text>
</comment>
<dbReference type="InterPro" id="IPR015915">
    <property type="entry name" value="Kelch-typ_b-propeller"/>
</dbReference>
<feature type="chain" id="PRO_5004975081" evidence="1">
    <location>
        <begin position="20"/>
        <end position="282"/>
    </location>
</feature>
<feature type="signal peptide" evidence="1">
    <location>
        <begin position="1"/>
        <end position="19"/>
    </location>
</feature>